<evidence type="ECO:0000256" key="4">
    <source>
        <dbReference type="ARBA" id="ARBA00023015"/>
    </source>
</evidence>
<name>A0ABX0JWH8_9PROT</name>
<dbReference type="InterPro" id="IPR002481">
    <property type="entry name" value="FUR"/>
</dbReference>
<dbReference type="PANTHER" id="PTHR33202">
    <property type="entry name" value="ZINC UPTAKE REGULATION PROTEIN"/>
    <property type="match status" value="1"/>
</dbReference>
<evidence type="ECO:0000313" key="8">
    <source>
        <dbReference type="Proteomes" id="UP000631653"/>
    </source>
</evidence>
<organism evidence="7 8">
    <name type="scientific">Acetobacter conturbans</name>
    <dbReference type="NCBI Taxonomy" id="1737472"/>
    <lineage>
        <taxon>Bacteria</taxon>
        <taxon>Pseudomonadati</taxon>
        <taxon>Pseudomonadota</taxon>
        <taxon>Alphaproteobacteria</taxon>
        <taxon>Acetobacterales</taxon>
        <taxon>Acetobacteraceae</taxon>
        <taxon>Acetobacter</taxon>
    </lineage>
</organism>
<evidence type="ECO:0000256" key="5">
    <source>
        <dbReference type="ARBA" id="ARBA00023125"/>
    </source>
</evidence>
<keyword evidence="8" id="KW-1185">Reference proteome</keyword>
<comment type="similarity">
    <text evidence="1">Belongs to the Fur family.</text>
</comment>
<dbReference type="EMBL" id="WOSY01000001">
    <property type="protein sequence ID" value="NHN87199.1"/>
    <property type="molecule type" value="Genomic_DNA"/>
</dbReference>
<dbReference type="CDD" id="cd07153">
    <property type="entry name" value="Fur_like"/>
    <property type="match status" value="1"/>
</dbReference>
<dbReference type="SUPFAM" id="SSF46785">
    <property type="entry name" value="Winged helix' DNA-binding domain"/>
    <property type="match status" value="1"/>
</dbReference>
<dbReference type="InterPro" id="IPR036390">
    <property type="entry name" value="WH_DNA-bd_sf"/>
</dbReference>
<proteinExistence type="inferred from homology"/>
<evidence type="ECO:0000256" key="2">
    <source>
        <dbReference type="ARBA" id="ARBA00022491"/>
    </source>
</evidence>
<keyword evidence="5" id="KW-0238">DNA-binding</keyword>
<keyword evidence="4" id="KW-0805">Transcription regulation</keyword>
<dbReference type="Gene3D" id="3.30.1490.190">
    <property type="match status" value="1"/>
</dbReference>
<dbReference type="Proteomes" id="UP000631653">
    <property type="component" value="Unassembled WGS sequence"/>
</dbReference>
<sequence length="171" mass="18576">MPDDLTTSPLSFPADIEALLTRAEALCVKRHVKLTALRRQILGLMLEAKAPLGAYDLLQRLQAVQGNAAPPTVYRTLEFLMEFGLIHKIERLSAFVPCTHTLGRSPCHDHDADCIHASQFLICRTCSSVTELEDPAILSAIKAASKDAGFRIHHSTVEVEGLCSRCAAAAA</sequence>
<gene>
    <name evidence="7" type="ORF">GOB81_00920</name>
</gene>
<reference evidence="7 8" key="1">
    <citation type="journal article" date="2020" name="Int. J. Syst. Evol. Microbiol.">
        <title>Novel acetic acid bacteria from cider fermentations: Acetobacter conturbans sp. nov. and Acetobacter fallax sp. nov.</title>
        <authorList>
            <person name="Sombolestani A.S."/>
            <person name="Cleenwerck I."/>
            <person name="Cnockaert M."/>
            <person name="Borremans W."/>
            <person name="Wieme A.D."/>
            <person name="De Vuyst L."/>
            <person name="Vandamme P."/>
        </authorList>
    </citation>
    <scope>NUCLEOTIDE SEQUENCE [LARGE SCALE GENOMIC DNA]</scope>
    <source>
        <strain evidence="7 8">LMG 1627</strain>
    </source>
</reference>
<keyword evidence="3" id="KW-0862">Zinc</keyword>
<evidence type="ECO:0000256" key="3">
    <source>
        <dbReference type="ARBA" id="ARBA00022833"/>
    </source>
</evidence>
<keyword evidence="2" id="KW-0678">Repressor</keyword>
<keyword evidence="6" id="KW-0804">Transcription</keyword>
<evidence type="ECO:0000313" key="7">
    <source>
        <dbReference type="EMBL" id="NHN87199.1"/>
    </source>
</evidence>
<comment type="caution">
    <text evidence="7">The sequence shown here is derived from an EMBL/GenBank/DDBJ whole genome shotgun (WGS) entry which is preliminary data.</text>
</comment>
<dbReference type="PANTHER" id="PTHR33202:SF6">
    <property type="entry name" value="ZINC UPTAKE REGULATION PROTEIN"/>
    <property type="match status" value="1"/>
</dbReference>
<dbReference type="Pfam" id="PF01475">
    <property type="entry name" value="FUR"/>
    <property type="match status" value="1"/>
</dbReference>
<evidence type="ECO:0000256" key="1">
    <source>
        <dbReference type="ARBA" id="ARBA00007957"/>
    </source>
</evidence>
<accession>A0ABX0JWH8</accession>
<dbReference type="InterPro" id="IPR036388">
    <property type="entry name" value="WH-like_DNA-bd_sf"/>
</dbReference>
<dbReference type="Gene3D" id="1.10.10.10">
    <property type="entry name" value="Winged helix-like DNA-binding domain superfamily/Winged helix DNA-binding domain"/>
    <property type="match status" value="1"/>
</dbReference>
<dbReference type="RefSeq" id="WP_173568498.1">
    <property type="nucleotide sequence ID" value="NZ_WOSY01000001.1"/>
</dbReference>
<dbReference type="InterPro" id="IPR043135">
    <property type="entry name" value="Fur_C"/>
</dbReference>
<protein>
    <submittedName>
        <fullName evidence="7">Transcriptional repressor</fullName>
    </submittedName>
</protein>
<evidence type="ECO:0000256" key="6">
    <source>
        <dbReference type="ARBA" id="ARBA00023163"/>
    </source>
</evidence>